<organism evidence="2">
    <name type="scientific">Arion vulgaris</name>
    <dbReference type="NCBI Taxonomy" id="1028688"/>
    <lineage>
        <taxon>Eukaryota</taxon>
        <taxon>Metazoa</taxon>
        <taxon>Spiralia</taxon>
        <taxon>Lophotrochozoa</taxon>
        <taxon>Mollusca</taxon>
        <taxon>Gastropoda</taxon>
        <taxon>Heterobranchia</taxon>
        <taxon>Euthyneura</taxon>
        <taxon>Panpulmonata</taxon>
        <taxon>Eupulmonata</taxon>
        <taxon>Stylommatophora</taxon>
        <taxon>Helicina</taxon>
        <taxon>Arionoidea</taxon>
        <taxon>Arionidae</taxon>
        <taxon>Arion</taxon>
    </lineage>
</organism>
<feature type="region of interest" description="Disordered" evidence="1">
    <location>
        <begin position="81"/>
        <end position="134"/>
    </location>
</feature>
<evidence type="ECO:0000313" key="2">
    <source>
        <dbReference type="EMBL" id="CEK48542.1"/>
    </source>
</evidence>
<accession>A0A0B6XWW6</accession>
<sequence length="185" mass="20270">MALFVERMSKLAVESAEKSKNEPLDDSLSNFSVPCSENNSDTGSVIRYLRADSKDSNSEAGSLTRREGLKLVSTDMQIHLSNFPEDSSDQLTESNASSEKITESMVPLPPPPEFDDTSESFNEKGSDDNEQDVTETAVELKLNDYNPSPVRKASDAEIRSDHVAEISKKNDGRGTASVLRTHVIS</sequence>
<feature type="non-terminal residue" evidence="2">
    <location>
        <position position="185"/>
    </location>
</feature>
<proteinExistence type="predicted"/>
<name>A0A0B6XWW6_9EUPU</name>
<evidence type="ECO:0000256" key="1">
    <source>
        <dbReference type="SAM" id="MobiDB-lite"/>
    </source>
</evidence>
<gene>
    <name evidence="2" type="primary">ORF4351</name>
</gene>
<feature type="region of interest" description="Disordered" evidence="1">
    <location>
        <begin position="15"/>
        <end position="42"/>
    </location>
</feature>
<feature type="compositionally biased region" description="Basic and acidic residues" evidence="1">
    <location>
        <begin position="163"/>
        <end position="172"/>
    </location>
</feature>
<dbReference type="EMBL" id="HACG01001677">
    <property type="protein sequence ID" value="CEK48542.1"/>
    <property type="molecule type" value="Transcribed_RNA"/>
</dbReference>
<reference evidence="2" key="1">
    <citation type="submission" date="2014-12" db="EMBL/GenBank/DDBJ databases">
        <title>Insight into the proteome of Arion vulgaris.</title>
        <authorList>
            <person name="Aradska J."/>
            <person name="Bulat T."/>
            <person name="Smidak R."/>
            <person name="Sarate P."/>
            <person name="Gangsoo J."/>
            <person name="Sialana F."/>
            <person name="Bilban M."/>
            <person name="Lubec G."/>
        </authorList>
    </citation>
    <scope>NUCLEOTIDE SEQUENCE</scope>
    <source>
        <tissue evidence="2">Skin</tissue>
    </source>
</reference>
<feature type="compositionally biased region" description="Polar residues" evidence="1">
    <location>
        <begin position="89"/>
        <end position="99"/>
    </location>
</feature>
<feature type="region of interest" description="Disordered" evidence="1">
    <location>
        <begin position="163"/>
        <end position="185"/>
    </location>
</feature>
<protein>
    <submittedName>
        <fullName evidence="2">Uncharacterized protein</fullName>
    </submittedName>
</protein>
<feature type="compositionally biased region" description="Polar residues" evidence="1">
    <location>
        <begin position="27"/>
        <end position="42"/>
    </location>
</feature>
<dbReference type="AlphaFoldDB" id="A0A0B6XWW6"/>